<sequence length="358" mass="42472">MEMDMEAEEFHGIFQFAADIDDDDDFFAQTVSKEERAMERMKKENSIATYQPKFLTGGYNIPIEKISNIFFGSKNGPNAVKQAIEWYYSVMKMKDNNILTKDQEQNIKLYKEISYQYIKDCCDKYLECNQSKGKFINEREILEIAIRCLVQMDRINEIEPYVERLDPKEPGLFAFSGKCYYLLKQYKKSLQIHQKYCDQRRNDYMSWLDMSNIFKDINNIVMNKIFTIKCEQIPDLYRLLYIICFVKAYKLLKANKLIKKTGYWDTVISKELNPLQKIMDENPNYEEIVEQTLTITPENLDKKINDFNNLLNKLFTEEVKNLCLSNDQIQWIIKHGKATIRESDLNDDENETSCLNIY</sequence>
<comment type="caution">
    <text evidence="1">The sequence shown here is derived from an EMBL/GenBank/DDBJ whole genome shotgun (WGS) entry which is preliminary data.</text>
</comment>
<evidence type="ECO:0000313" key="1">
    <source>
        <dbReference type="EMBL" id="ORX82295.1"/>
    </source>
</evidence>
<name>A0A1Y1X979_9FUNG</name>
<protein>
    <submittedName>
        <fullName evidence="1">Uncharacterized protein</fullName>
    </submittedName>
</protein>
<keyword evidence="2" id="KW-1185">Reference proteome</keyword>
<reference evidence="1 2" key="1">
    <citation type="submission" date="2016-08" db="EMBL/GenBank/DDBJ databases">
        <title>A Parts List for Fungal Cellulosomes Revealed by Comparative Genomics.</title>
        <authorList>
            <consortium name="DOE Joint Genome Institute"/>
            <person name="Haitjema C.H."/>
            <person name="Gilmore S.P."/>
            <person name="Henske J.K."/>
            <person name="Solomon K.V."/>
            <person name="De Groot R."/>
            <person name="Kuo A."/>
            <person name="Mondo S.J."/>
            <person name="Salamov A.A."/>
            <person name="Labutti K."/>
            <person name="Zhao Z."/>
            <person name="Chiniquy J."/>
            <person name="Barry K."/>
            <person name="Brewer H.M."/>
            <person name="Purvine S.O."/>
            <person name="Wright A.T."/>
            <person name="Boxma B."/>
            <person name="Van Alen T."/>
            <person name="Hackstein J.H."/>
            <person name="Baker S.E."/>
            <person name="Grigoriev I.V."/>
            <person name="O'Malley M.A."/>
        </authorList>
    </citation>
    <scope>NUCLEOTIDE SEQUENCE [LARGE SCALE GENOMIC DNA]</scope>
    <source>
        <strain evidence="1 2">S4</strain>
    </source>
</reference>
<gene>
    <name evidence="1" type="ORF">BCR32DRAFT_267733</name>
</gene>
<dbReference type="InterPro" id="IPR011990">
    <property type="entry name" value="TPR-like_helical_dom_sf"/>
</dbReference>
<dbReference type="EMBL" id="MCFG01000098">
    <property type="protein sequence ID" value="ORX82295.1"/>
    <property type="molecule type" value="Genomic_DNA"/>
</dbReference>
<dbReference type="Proteomes" id="UP000193944">
    <property type="component" value="Unassembled WGS sequence"/>
</dbReference>
<proteinExistence type="predicted"/>
<reference evidence="1 2" key="2">
    <citation type="submission" date="2016-08" db="EMBL/GenBank/DDBJ databases">
        <title>Pervasive Adenine N6-methylation of Active Genes in Fungi.</title>
        <authorList>
            <consortium name="DOE Joint Genome Institute"/>
            <person name="Mondo S.J."/>
            <person name="Dannebaum R.O."/>
            <person name="Kuo R.C."/>
            <person name="Labutti K."/>
            <person name="Haridas S."/>
            <person name="Kuo A."/>
            <person name="Salamov A."/>
            <person name="Ahrendt S.R."/>
            <person name="Lipzen A."/>
            <person name="Sullivan W."/>
            <person name="Andreopoulos W.B."/>
            <person name="Clum A."/>
            <person name="Lindquist E."/>
            <person name="Daum C."/>
            <person name="Ramamoorthy G.K."/>
            <person name="Gryganskyi A."/>
            <person name="Culley D."/>
            <person name="Magnuson J.K."/>
            <person name="James T.Y."/>
            <person name="O'Malley M.A."/>
            <person name="Stajich J.E."/>
            <person name="Spatafora J.W."/>
            <person name="Visel A."/>
            <person name="Grigoriev I.V."/>
        </authorList>
    </citation>
    <scope>NUCLEOTIDE SEQUENCE [LARGE SCALE GENOMIC DNA]</scope>
    <source>
        <strain evidence="1 2">S4</strain>
    </source>
</reference>
<accession>A0A1Y1X979</accession>
<dbReference type="Gene3D" id="1.25.40.10">
    <property type="entry name" value="Tetratricopeptide repeat domain"/>
    <property type="match status" value="1"/>
</dbReference>
<dbReference type="AlphaFoldDB" id="A0A1Y1X979"/>
<evidence type="ECO:0000313" key="2">
    <source>
        <dbReference type="Proteomes" id="UP000193944"/>
    </source>
</evidence>
<organism evidence="1 2">
    <name type="scientific">Anaeromyces robustus</name>
    <dbReference type="NCBI Taxonomy" id="1754192"/>
    <lineage>
        <taxon>Eukaryota</taxon>
        <taxon>Fungi</taxon>
        <taxon>Fungi incertae sedis</taxon>
        <taxon>Chytridiomycota</taxon>
        <taxon>Chytridiomycota incertae sedis</taxon>
        <taxon>Neocallimastigomycetes</taxon>
        <taxon>Neocallimastigales</taxon>
        <taxon>Neocallimastigaceae</taxon>
        <taxon>Anaeromyces</taxon>
    </lineage>
</organism>
<dbReference type="OrthoDB" id="2124108at2759"/>